<dbReference type="Proteomes" id="UP001241537">
    <property type="component" value="Unassembled WGS sequence"/>
</dbReference>
<name>A0AAE4AKG0_9FIRM</name>
<dbReference type="RefSeq" id="WP_307253176.1">
    <property type="nucleotide sequence ID" value="NZ_JAUSTO010000003.1"/>
</dbReference>
<evidence type="ECO:0000256" key="8">
    <source>
        <dbReference type="ARBA" id="ARBA00034617"/>
    </source>
</evidence>
<feature type="coiled-coil region" evidence="12">
    <location>
        <begin position="106"/>
        <end position="133"/>
    </location>
</feature>
<protein>
    <recommendedName>
        <fullName evidence="9">DNA 3'-5' helicase</fullName>
        <ecNumber evidence="9">5.6.2.4</ecNumber>
    </recommendedName>
</protein>
<keyword evidence="2 11" id="KW-0547">Nucleotide-binding</keyword>
<dbReference type="EMBL" id="JAUSTO010000003">
    <property type="protein sequence ID" value="MDQ0151960.1"/>
    <property type="molecule type" value="Genomic_DNA"/>
</dbReference>
<comment type="caution">
    <text evidence="16">The sequence shown here is derived from an EMBL/GenBank/DDBJ whole genome shotgun (WGS) entry which is preliminary data.</text>
</comment>
<dbReference type="Gene3D" id="3.40.50.300">
    <property type="entry name" value="P-loop containing nucleotide triphosphate hydrolases"/>
    <property type="match status" value="2"/>
</dbReference>
<dbReference type="GO" id="GO:0016787">
    <property type="term" value="F:hydrolase activity"/>
    <property type="evidence" value="ECO:0007669"/>
    <property type="project" value="UniProtKB-UniRule"/>
</dbReference>
<evidence type="ECO:0000256" key="5">
    <source>
        <dbReference type="ARBA" id="ARBA00022840"/>
    </source>
</evidence>
<dbReference type="PANTHER" id="PTHR11070">
    <property type="entry name" value="UVRD / RECB / PCRA DNA HELICASE FAMILY MEMBER"/>
    <property type="match status" value="1"/>
</dbReference>
<feature type="region of interest" description="Disordered" evidence="13">
    <location>
        <begin position="581"/>
        <end position="603"/>
    </location>
</feature>
<evidence type="ECO:0000256" key="13">
    <source>
        <dbReference type="SAM" id="MobiDB-lite"/>
    </source>
</evidence>
<keyword evidence="17" id="KW-1185">Reference proteome</keyword>
<dbReference type="GO" id="GO:0043138">
    <property type="term" value="F:3'-5' DNA helicase activity"/>
    <property type="evidence" value="ECO:0007669"/>
    <property type="project" value="UniProtKB-EC"/>
</dbReference>
<feature type="domain" description="UvrD-like helicase C-terminal" evidence="15">
    <location>
        <begin position="339"/>
        <end position="620"/>
    </location>
</feature>
<keyword evidence="7" id="KW-0413">Isomerase</keyword>
<comment type="similarity">
    <text evidence="1">Belongs to the helicase family. UvrD subfamily.</text>
</comment>
<evidence type="ECO:0000256" key="11">
    <source>
        <dbReference type="PROSITE-ProRule" id="PRU00560"/>
    </source>
</evidence>
<evidence type="ECO:0000256" key="10">
    <source>
        <dbReference type="ARBA" id="ARBA00048988"/>
    </source>
</evidence>
<evidence type="ECO:0000313" key="16">
    <source>
        <dbReference type="EMBL" id="MDQ0151960.1"/>
    </source>
</evidence>
<dbReference type="PANTHER" id="PTHR11070:SF2">
    <property type="entry name" value="ATP-DEPENDENT DNA HELICASE SRS2"/>
    <property type="match status" value="1"/>
</dbReference>
<feature type="binding site" evidence="11">
    <location>
        <begin position="75"/>
        <end position="82"/>
    </location>
    <ligand>
        <name>ATP</name>
        <dbReference type="ChEBI" id="CHEBI:30616"/>
    </ligand>
</feature>
<dbReference type="CDD" id="cd18807">
    <property type="entry name" value="SF1_C_UvrD"/>
    <property type="match status" value="1"/>
</dbReference>
<reference evidence="16" key="1">
    <citation type="submission" date="2023-07" db="EMBL/GenBank/DDBJ databases">
        <title>Genomic Encyclopedia of Type Strains, Phase IV (KMG-IV): sequencing the most valuable type-strain genomes for metagenomic binning, comparative biology and taxonomic classification.</title>
        <authorList>
            <person name="Goeker M."/>
        </authorList>
    </citation>
    <scope>NUCLEOTIDE SEQUENCE</scope>
    <source>
        <strain evidence="16">DSM 19659</strain>
    </source>
</reference>
<feature type="region of interest" description="Disordered" evidence="13">
    <location>
        <begin position="1"/>
        <end position="21"/>
    </location>
</feature>
<feature type="domain" description="UvrD-like helicase ATP-binding" evidence="14">
    <location>
        <begin position="54"/>
        <end position="338"/>
    </location>
</feature>
<dbReference type="Gene3D" id="1.10.10.160">
    <property type="match status" value="1"/>
</dbReference>
<dbReference type="InterPro" id="IPR000212">
    <property type="entry name" value="DNA_helicase_UvrD/REP"/>
</dbReference>
<dbReference type="GO" id="GO:0003677">
    <property type="term" value="F:DNA binding"/>
    <property type="evidence" value="ECO:0007669"/>
    <property type="project" value="UniProtKB-KW"/>
</dbReference>
<organism evidence="16 17">
    <name type="scientific">Moryella indoligenes</name>
    <dbReference type="NCBI Taxonomy" id="371674"/>
    <lineage>
        <taxon>Bacteria</taxon>
        <taxon>Bacillati</taxon>
        <taxon>Bacillota</taxon>
        <taxon>Clostridia</taxon>
        <taxon>Lachnospirales</taxon>
        <taxon>Lachnospiraceae</taxon>
        <taxon>Moryella</taxon>
    </lineage>
</organism>
<keyword evidence="6" id="KW-0238">DNA-binding</keyword>
<evidence type="ECO:0000256" key="3">
    <source>
        <dbReference type="ARBA" id="ARBA00022801"/>
    </source>
</evidence>
<dbReference type="SUPFAM" id="SSF52540">
    <property type="entry name" value="P-loop containing nucleoside triphosphate hydrolases"/>
    <property type="match status" value="1"/>
</dbReference>
<evidence type="ECO:0000256" key="4">
    <source>
        <dbReference type="ARBA" id="ARBA00022806"/>
    </source>
</evidence>
<dbReference type="InterPro" id="IPR014016">
    <property type="entry name" value="UvrD-like_ATP-bd"/>
</dbReference>
<comment type="catalytic activity">
    <reaction evidence="8">
        <text>Couples ATP hydrolysis with the unwinding of duplex DNA by translocating in the 3'-5' direction.</text>
        <dbReference type="EC" id="5.6.2.4"/>
    </reaction>
</comment>
<dbReference type="Gene3D" id="1.10.486.10">
    <property type="entry name" value="PCRA, domain 4"/>
    <property type="match status" value="1"/>
</dbReference>
<dbReference type="InterPro" id="IPR014017">
    <property type="entry name" value="DNA_helicase_UvrD-like_C"/>
</dbReference>
<comment type="catalytic activity">
    <reaction evidence="10">
        <text>ATP + H2O = ADP + phosphate + H(+)</text>
        <dbReference type="Rhea" id="RHEA:13065"/>
        <dbReference type="ChEBI" id="CHEBI:15377"/>
        <dbReference type="ChEBI" id="CHEBI:15378"/>
        <dbReference type="ChEBI" id="CHEBI:30616"/>
        <dbReference type="ChEBI" id="CHEBI:43474"/>
        <dbReference type="ChEBI" id="CHEBI:456216"/>
        <dbReference type="EC" id="5.6.2.4"/>
    </reaction>
</comment>
<dbReference type="PROSITE" id="PS51217">
    <property type="entry name" value="UVRD_HELICASE_CTER"/>
    <property type="match status" value="1"/>
</dbReference>
<dbReference type="EC" id="5.6.2.4" evidence="9"/>
<dbReference type="InterPro" id="IPR013986">
    <property type="entry name" value="DExx_box_DNA_helicase_dom_sf"/>
</dbReference>
<dbReference type="GO" id="GO:0000725">
    <property type="term" value="P:recombinational repair"/>
    <property type="evidence" value="ECO:0007669"/>
    <property type="project" value="TreeGrafter"/>
</dbReference>
<keyword evidence="3 11" id="KW-0378">Hydrolase</keyword>
<evidence type="ECO:0000256" key="6">
    <source>
        <dbReference type="ARBA" id="ARBA00023125"/>
    </source>
</evidence>
<dbReference type="Pfam" id="PF13361">
    <property type="entry name" value="UvrD_C"/>
    <property type="match status" value="1"/>
</dbReference>
<evidence type="ECO:0000256" key="1">
    <source>
        <dbReference type="ARBA" id="ARBA00009922"/>
    </source>
</evidence>
<dbReference type="PROSITE" id="PS51198">
    <property type="entry name" value="UVRD_HELICASE_ATP_BIND"/>
    <property type="match status" value="1"/>
</dbReference>
<evidence type="ECO:0000256" key="7">
    <source>
        <dbReference type="ARBA" id="ARBA00023235"/>
    </source>
</evidence>
<gene>
    <name evidence="16" type="ORF">J2S20_000642</name>
</gene>
<dbReference type="GO" id="GO:0005524">
    <property type="term" value="F:ATP binding"/>
    <property type="evidence" value="ECO:0007669"/>
    <property type="project" value="UniProtKB-UniRule"/>
</dbReference>
<evidence type="ECO:0000256" key="12">
    <source>
        <dbReference type="SAM" id="Coils"/>
    </source>
</evidence>
<evidence type="ECO:0000259" key="15">
    <source>
        <dbReference type="PROSITE" id="PS51217"/>
    </source>
</evidence>
<keyword evidence="5 11" id="KW-0067">ATP-binding</keyword>
<evidence type="ECO:0000313" key="17">
    <source>
        <dbReference type="Proteomes" id="UP001241537"/>
    </source>
</evidence>
<dbReference type="Pfam" id="PF00580">
    <property type="entry name" value="UvrD-helicase"/>
    <property type="match status" value="1"/>
</dbReference>
<accession>A0AAE4AKG0</accession>
<keyword evidence="4 11" id="KW-0347">Helicase</keyword>
<dbReference type="InterPro" id="IPR027417">
    <property type="entry name" value="P-loop_NTPase"/>
</dbReference>
<evidence type="ECO:0000256" key="9">
    <source>
        <dbReference type="ARBA" id="ARBA00034808"/>
    </source>
</evidence>
<dbReference type="AlphaFoldDB" id="A0AAE4AKG0"/>
<evidence type="ECO:0000259" key="14">
    <source>
        <dbReference type="PROSITE" id="PS51198"/>
    </source>
</evidence>
<proteinExistence type="inferred from homology"/>
<sequence>MRPEFRSLPEEAPSGFQRIATETELRRDRERRHMAEAGPQIEQNTAAAPLRHTEGLSRAQREAVTHGEGPLLVLAGPGSGKTFVITRRIRYLIDALKVDPRRILVLTFSRAAAREMEERFAALQEDMPSCEERPYGGGRPVFGTFHSFFFRILRTAYGYAADQVIADGERVNILTGLVRQLRIESGDIRTLVQNLLSEIAVVKEERAELPHYYSVSCPAEQFRELFCAYERALGERQKIDYEDMLLMTYELLKERDDIRTALQQRWQWLLVDEFQDINRLQYEIVRMIAAARSNLTVVGDDDQSIYRFRGAKPELMLGFRGDFPDARQLLLDINFRSTPEIVKTAGRLIRRNRKRFEKEITAHRASGKPVNTVVCPDPGREAAYIVAEIRRHIAEGMQYRDIAVLYRTNLQPRLLSARLMAENIPFRIREMLPDLMEHWIARDVVAYLRLARHIAEPGDLLRIMNRPNRYIRREALRMEGETLEGIYAHYEKSGEQWMRERLDRLSRDLRHLSHLTVYEAISWIRQEIGYERFLLSYAEEHEIEPGELLEILDELQDSAEGFRFPEEWLQHSRDFRQELMQRRERTARSRDGEKTGQRQAEEYREDTDQLHLMTFHASKGLEFPLVFLIDVNEGIVPHRKACGRDELEEERRMFYVAMTRAKDELVVCTCKKRFHRAVEESRFIAEYETPKG</sequence>
<evidence type="ECO:0000256" key="2">
    <source>
        <dbReference type="ARBA" id="ARBA00022741"/>
    </source>
</evidence>
<keyword evidence="12" id="KW-0175">Coiled coil</keyword>
<dbReference type="CDD" id="cd17932">
    <property type="entry name" value="DEXQc_UvrD"/>
    <property type="match status" value="1"/>
</dbReference>